<dbReference type="RefSeq" id="WP_377140272.1">
    <property type="nucleotide sequence ID" value="NZ_JBHTIA010000003.1"/>
</dbReference>
<protein>
    <submittedName>
        <fullName evidence="1">Thioredoxin family protein</fullName>
    </submittedName>
</protein>
<comment type="caution">
    <text evidence="1">The sequence shown here is derived from an EMBL/GenBank/DDBJ whole genome shotgun (WGS) entry which is preliminary data.</text>
</comment>
<name>A0ABW2ZEK1_9SPHI</name>
<dbReference type="Proteomes" id="UP001597073">
    <property type="component" value="Unassembled WGS sequence"/>
</dbReference>
<evidence type="ECO:0000313" key="2">
    <source>
        <dbReference type="Proteomes" id="UP001597073"/>
    </source>
</evidence>
<dbReference type="EMBL" id="JBHTIA010000003">
    <property type="protein sequence ID" value="MFD0764589.1"/>
    <property type="molecule type" value="Genomic_DNA"/>
</dbReference>
<proteinExistence type="predicted"/>
<reference evidence="2" key="1">
    <citation type="journal article" date="2019" name="Int. J. Syst. Evol. Microbiol.">
        <title>The Global Catalogue of Microorganisms (GCM) 10K type strain sequencing project: providing services to taxonomists for standard genome sequencing and annotation.</title>
        <authorList>
            <consortium name="The Broad Institute Genomics Platform"/>
            <consortium name="The Broad Institute Genome Sequencing Center for Infectious Disease"/>
            <person name="Wu L."/>
            <person name="Ma J."/>
        </authorList>
    </citation>
    <scope>NUCLEOTIDE SEQUENCE [LARGE SCALE GENOMIC DNA]</scope>
    <source>
        <strain evidence="2">CCUG 60742</strain>
    </source>
</reference>
<accession>A0ABW2ZEK1</accession>
<evidence type="ECO:0000313" key="1">
    <source>
        <dbReference type="EMBL" id="MFD0764589.1"/>
    </source>
</evidence>
<dbReference type="Gene3D" id="3.40.30.10">
    <property type="entry name" value="Glutaredoxin"/>
    <property type="match status" value="1"/>
</dbReference>
<sequence length="192" mass="22927">MNNTDYQHYFKSVLNMVHPIAPYNEPDYMNYCRLNWFRQQRWLKNGILNNELVSLLNDIDEPQKWIYITEPWCADAAHTLPFTLKLAEGNPFISLDIQLRDSPPFTIEKYLTGNSRSIPKLIIRDADERELFVWGSRPEQCQRLYERLKIKETQYGQRHIEIQNWYNKDAGRSFQLEILKTMRTVLADSLLK</sequence>
<dbReference type="Pfam" id="PF14595">
    <property type="entry name" value="Thioredoxin_9"/>
    <property type="match status" value="1"/>
</dbReference>
<organism evidence="1 2">
    <name type="scientific">Mucilaginibacter lutimaris</name>
    <dbReference type="NCBI Taxonomy" id="931629"/>
    <lineage>
        <taxon>Bacteria</taxon>
        <taxon>Pseudomonadati</taxon>
        <taxon>Bacteroidota</taxon>
        <taxon>Sphingobacteriia</taxon>
        <taxon>Sphingobacteriales</taxon>
        <taxon>Sphingobacteriaceae</taxon>
        <taxon>Mucilaginibacter</taxon>
    </lineage>
</organism>
<gene>
    <name evidence="1" type="ORF">ACFQZI_06970</name>
</gene>
<keyword evidence="2" id="KW-1185">Reference proteome</keyword>